<evidence type="ECO:0000313" key="8">
    <source>
        <dbReference type="Proteomes" id="UP000479639"/>
    </source>
</evidence>
<dbReference type="PANTHER" id="PTHR44688:SF25">
    <property type="entry name" value="HTH LUXR-TYPE DOMAIN-CONTAINING PROTEIN"/>
    <property type="match status" value="1"/>
</dbReference>
<feature type="transmembrane region" description="Helical" evidence="5">
    <location>
        <begin position="274"/>
        <end position="294"/>
    </location>
</feature>
<accession>A0A7C8FMQ5</accession>
<dbReference type="GO" id="GO:0006355">
    <property type="term" value="P:regulation of DNA-templated transcription"/>
    <property type="evidence" value="ECO:0007669"/>
    <property type="project" value="InterPro"/>
</dbReference>
<keyword evidence="5" id="KW-0472">Membrane</keyword>
<dbReference type="PRINTS" id="PR00038">
    <property type="entry name" value="HTHLUXR"/>
</dbReference>
<feature type="transmembrane region" description="Helical" evidence="5">
    <location>
        <begin position="334"/>
        <end position="360"/>
    </location>
</feature>
<feature type="transmembrane region" description="Helical" evidence="5">
    <location>
        <begin position="174"/>
        <end position="195"/>
    </location>
</feature>
<keyword evidence="1" id="KW-0805">Transcription regulation</keyword>
<dbReference type="AlphaFoldDB" id="A0A7C8FMQ5"/>
<feature type="transmembrane region" description="Helical" evidence="5">
    <location>
        <begin position="84"/>
        <end position="107"/>
    </location>
</feature>
<evidence type="ECO:0000256" key="3">
    <source>
        <dbReference type="ARBA" id="ARBA00023163"/>
    </source>
</evidence>
<protein>
    <submittedName>
        <fullName evidence="7">Helix-turn-helix transcriptional regulator</fullName>
    </submittedName>
</protein>
<proteinExistence type="predicted"/>
<keyword evidence="5" id="KW-0812">Transmembrane</keyword>
<keyword evidence="3" id="KW-0804">Transcription</keyword>
<dbReference type="InterPro" id="IPR036388">
    <property type="entry name" value="WH-like_DNA-bd_sf"/>
</dbReference>
<feature type="transmembrane region" description="Helical" evidence="5">
    <location>
        <begin position="300"/>
        <end position="322"/>
    </location>
</feature>
<dbReference type="EMBL" id="WAJS01000001">
    <property type="protein sequence ID" value="KAB1651463.1"/>
    <property type="molecule type" value="Genomic_DNA"/>
</dbReference>
<evidence type="ECO:0000256" key="2">
    <source>
        <dbReference type="ARBA" id="ARBA00023125"/>
    </source>
</evidence>
<comment type="caution">
    <text evidence="7">The sequence shown here is derived from an EMBL/GenBank/DDBJ whole genome shotgun (WGS) entry which is preliminary data.</text>
</comment>
<dbReference type="SMART" id="SM00421">
    <property type="entry name" value="HTH_LUXR"/>
    <property type="match status" value="1"/>
</dbReference>
<evidence type="ECO:0000313" key="7">
    <source>
        <dbReference type="EMBL" id="KAB1651463.1"/>
    </source>
</evidence>
<evidence type="ECO:0000256" key="4">
    <source>
        <dbReference type="SAM" id="MobiDB-lite"/>
    </source>
</evidence>
<evidence type="ECO:0000256" key="5">
    <source>
        <dbReference type="SAM" id="Phobius"/>
    </source>
</evidence>
<feature type="transmembrane region" description="Helical" evidence="5">
    <location>
        <begin position="366"/>
        <end position="383"/>
    </location>
</feature>
<dbReference type="RefSeq" id="WP_151429460.1">
    <property type="nucleotide sequence ID" value="NZ_JANJZI010000004.1"/>
</dbReference>
<keyword evidence="2" id="KW-0238">DNA-binding</keyword>
<feature type="transmembrane region" description="Helical" evidence="5">
    <location>
        <begin position="46"/>
        <end position="64"/>
    </location>
</feature>
<feature type="transmembrane region" description="Helical" evidence="5">
    <location>
        <begin position="143"/>
        <end position="162"/>
    </location>
</feature>
<dbReference type="InterPro" id="IPR016032">
    <property type="entry name" value="Sig_transdc_resp-reg_C-effctor"/>
</dbReference>
<dbReference type="CDD" id="cd06170">
    <property type="entry name" value="LuxR_C_like"/>
    <property type="match status" value="1"/>
</dbReference>
<feature type="region of interest" description="Disordered" evidence="4">
    <location>
        <begin position="431"/>
        <end position="453"/>
    </location>
</feature>
<dbReference type="PANTHER" id="PTHR44688">
    <property type="entry name" value="DNA-BINDING TRANSCRIPTIONAL ACTIVATOR DEVR_DOSR"/>
    <property type="match status" value="1"/>
</dbReference>
<name>A0A7C8FMQ5_9ACTN</name>
<feature type="domain" description="HTH luxR-type" evidence="6">
    <location>
        <begin position="464"/>
        <end position="529"/>
    </location>
</feature>
<dbReference type="GO" id="GO:0003677">
    <property type="term" value="F:DNA binding"/>
    <property type="evidence" value="ECO:0007669"/>
    <property type="project" value="UniProtKB-KW"/>
</dbReference>
<sequence length="541" mass="56453">MNPSPTSSRERRSVLGAGCGLALMFAGVWTCDNATLALADLPGGYLSIRFFSLITYGLALAFAWRIGSFPIAGPRADRRKKTLLVEFVIAGGVLFAIGVVALILAIGDPRNPLAIGGALLMKCVGPLLSVVLLFEFAALPHLLVMRTTAVAMAGAFAFEALAKSVGETVGASPVTFLALGAAALIGAGSVSLALLDSTRTAADADHETRETVPLSRPQLASVILCIAVTSLMLGFMRSGETPSNSVGTLAALVVLTGVLLAVRRFPAFDLNGCFRIATICVAAGLLFGPLLALLPFDGSALLVGIGTALFEMLIWVISAVVVRSQLRPLRAAAAVRLLAVAGHGLGALMAVGAIWASTVIPQATEGAGLIIVFLFVLMLLFVAKSDAALEEEDHADPQAEAIVSTTESSIPETPAAAPIGASAAVLDSAIPADGSRSDPSSAPVEDAAAEAPSTQHFWEDPCAELARTWGLTRREQEVLVQLAQGRDLAFMEERFTLSRNTVKMHIRNVYAKLGVHGKQEVIDLVEATRHRGAPFSPVPKP</sequence>
<dbReference type="Pfam" id="PF00196">
    <property type="entry name" value="GerE"/>
    <property type="match status" value="1"/>
</dbReference>
<dbReference type="Gene3D" id="1.10.10.10">
    <property type="entry name" value="Winged helix-like DNA-binding domain superfamily/Winged helix DNA-binding domain"/>
    <property type="match status" value="1"/>
</dbReference>
<organism evidence="7 8">
    <name type="scientific">Adlercreutzia muris</name>
    <dbReference type="NCBI Taxonomy" id="1796610"/>
    <lineage>
        <taxon>Bacteria</taxon>
        <taxon>Bacillati</taxon>
        <taxon>Actinomycetota</taxon>
        <taxon>Coriobacteriia</taxon>
        <taxon>Eggerthellales</taxon>
        <taxon>Eggerthellaceae</taxon>
        <taxon>Adlercreutzia</taxon>
    </lineage>
</organism>
<evidence type="ECO:0000259" key="6">
    <source>
        <dbReference type="PROSITE" id="PS50043"/>
    </source>
</evidence>
<keyword evidence="8" id="KW-1185">Reference proteome</keyword>
<dbReference type="SUPFAM" id="SSF46894">
    <property type="entry name" value="C-terminal effector domain of the bipartite response regulators"/>
    <property type="match status" value="1"/>
</dbReference>
<gene>
    <name evidence="7" type="ORF">F8D48_00015</name>
</gene>
<feature type="transmembrane region" description="Helical" evidence="5">
    <location>
        <begin position="242"/>
        <end position="262"/>
    </location>
</feature>
<evidence type="ECO:0000256" key="1">
    <source>
        <dbReference type="ARBA" id="ARBA00023015"/>
    </source>
</evidence>
<feature type="transmembrane region" description="Helical" evidence="5">
    <location>
        <begin position="113"/>
        <end position="136"/>
    </location>
</feature>
<dbReference type="InterPro" id="IPR000792">
    <property type="entry name" value="Tscrpt_reg_LuxR_C"/>
</dbReference>
<dbReference type="PROSITE" id="PS50043">
    <property type="entry name" value="HTH_LUXR_2"/>
    <property type="match status" value="1"/>
</dbReference>
<feature type="transmembrane region" description="Helical" evidence="5">
    <location>
        <begin position="216"/>
        <end position="236"/>
    </location>
</feature>
<reference evidence="7 8" key="1">
    <citation type="submission" date="2019-09" db="EMBL/GenBank/DDBJ databases">
        <title>Whole genome shotgun sequencing (WGS) of Ellagibacter isourolithinifaciens DSM 104140(T) and Adlercreutzia muris DSM 29508(T).</title>
        <authorList>
            <person name="Stoll D.A."/>
            <person name="Danylec N."/>
            <person name="Huch M."/>
        </authorList>
    </citation>
    <scope>NUCLEOTIDE SEQUENCE [LARGE SCALE GENOMIC DNA]</scope>
    <source>
        <strain evidence="7 8">DSM 29508</strain>
    </source>
</reference>
<dbReference type="Proteomes" id="UP000479639">
    <property type="component" value="Unassembled WGS sequence"/>
</dbReference>
<keyword evidence="5" id="KW-1133">Transmembrane helix</keyword>